<dbReference type="AlphaFoldDB" id="A0A9W8K2K1"/>
<comment type="caution">
    <text evidence="2">The sequence shown here is derived from an EMBL/GenBank/DDBJ whole genome shotgun (WGS) entry which is preliminary data.</text>
</comment>
<name>A0A9W8K2K1_9AGAR</name>
<evidence type="ECO:0008006" key="4">
    <source>
        <dbReference type="Google" id="ProtNLM"/>
    </source>
</evidence>
<accession>A0A9W8K2K1</accession>
<evidence type="ECO:0000256" key="1">
    <source>
        <dbReference type="SAM" id="MobiDB-lite"/>
    </source>
</evidence>
<protein>
    <recommendedName>
        <fullName evidence="4">F-box domain-containing protein</fullName>
    </recommendedName>
</protein>
<feature type="compositionally biased region" description="Basic and acidic residues" evidence="1">
    <location>
        <begin position="259"/>
        <end position="332"/>
    </location>
</feature>
<dbReference type="OrthoDB" id="3365698at2759"/>
<evidence type="ECO:0000313" key="3">
    <source>
        <dbReference type="Proteomes" id="UP001148786"/>
    </source>
</evidence>
<sequence>MMASSEDSPFASHMGTNYVPTDTEVLKIHGYLKDPKKEKAKLDDEIAGIQSTLDALKAKSDAIGATVKAHEALISPIRRYPDILQEIFVHCLPTDHDAVMSASEAPLLLTRVCSDWRRLALATPFLWSSLFVTLPGPPLRIFDEDSEIERHRAERFLRRLKTIATAAGEWLGRSGGCPLSISMVADSAQMPDGHSDNVAGFRIQYTHHIRPPSNVASHDINRWPHVTTTHIVIFIDTAQSYEAVRPRRQHQRPASIRVGLEDQRKQRLAEEEAEEKEKARSKAEAKEKARREKEGAERRVKEAEERKRKEEEAEKEHIWKEEEKEKENEHLKASRSRRCLNGGRRKRKLSTSHRRRRRRNQKNS</sequence>
<keyword evidence="3" id="KW-1185">Reference proteome</keyword>
<proteinExistence type="predicted"/>
<evidence type="ECO:0000313" key="2">
    <source>
        <dbReference type="EMBL" id="KAJ3510387.1"/>
    </source>
</evidence>
<reference evidence="2" key="1">
    <citation type="submission" date="2022-07" db="EMBL/GenBank/DDBJ databases">
        <title>Genome Sequence of Agrocybe chaxingu.</title>
        <authorList>
            <person name="Buettner E."/>
        </authorList>
    </citation>
    <scope>NUCLEOTIDE SEQUENCE</scope>
    <source>
        <strain evidence="2">MP-N11</strain>
    </source>
</reference>
<dbReference type="EMBL" id="JANKHO010000403">
    <property type="protein sequence ID" value="KAJ3510387.1"/>
    <property type="molecule type" value="Genomic_DNA"/>
</dbReference>
<feature type="compositionally biased region" description="Basic residues" evidence="1">
    <location>
        <begin position="333"/>
        <end position="364"/>
    </location>
</feature>
<organism evidence="2 3">
    <name type="scientific">Agrocybe chaxingu</name>
    <dbReference type="NCBI Taxonomy" id="84603"/>
    <lineage>
        <taxon>Eukaryota</taxon>
        <taxon>Fungi</taxon>
        <taxon>Dikarya</taxon>
        <taxon>Basidiomycota</taxon>
        <taxon>Agaricomycotina</taxon>
        <taxon>Agaricomycetes</taxon>
        <taxon>Agaricomycetidae</taxon>
        <taxon>Agaricales</taxon>
        <taxon>Agaricineae</taxon>
        <taxon>Strophariaceae</taxon>
        <taxon>Agrocybe</taxon>
    </lineage>
</organism>
<gene>
    <name evidence="2" type="ORF">NLJ89_g4709</name>
</gene>
<feature type="region of interest" description="Disordered" evidence="1">
    <location>
        <begin position="244"/>
        <end position="364"/>
    </location>
</feature>
<dbReference type="Proteomes" id="UP001148786">
    <property type="component" value="Unassembled WGS sequence"/>
</dbReference>